<protein>
    <submittedName>
        <fullName evidence="6">Fis family transcriptional regulator</fullName>
    </submittedName>
</protein>
<evidence type="ECO:0000256" key="4">
    <source>
        <dbReference type="ARBA" id="ARBA00023163"/>
    </source>
</evidence>
<dbReference type="Pfam" id="PF02954">
    <property type="entry name" value="HTH_8"/>
    <property type="match status" value="1"/>
</dbReference>
<dbReference type="EMBL" id="JABBNB010000017">
    <property type="protein sequence ID" value="NMO02876.1"/>
    <property type="molecule type" value="Genomic_DNA"/>
</dbReference>
<dbReference type="InterPro" id="IPR002197">
    <property type="entry name" value="HTH_Fis"/>
</dbReference>
<evidence type="ECO:0000313" key="7">
    <source>
        <dbReference type="Proteomes" id="UP000550729"/>
    </source>
</evidence>
<dbReference type="PROSITE" id="PS50045">
    <property type="entry name" value="SIGMA54_INTERACT_4"/>
    <property type="match status" value="1"/>
</dbReference>
<dbReference type="Pfam" id="PF25601">
    <property type="entry name" value="AAA_lid_14"/>
    <property type="match status" value="1"/>
</dbReference>
<feature type="domain" description="Sigma-54 factor interaction" evidence="5">
    <location>
        <begin position="422"/>
        <end position="480"/>
    </location>
</feature>
<keyword evidence="4" id="KW-0804">Transcription</keyword>
<keyword evidence="2" id="KW-0067">ATP-binding</keyword>
<evidence type="ECO:0000256" key="3">
    <source>
        <dbReference type="ARBA" id="ARBA00023015"/>
    </source>
</evidence>
<dbReference type="InterPro" id="IPR009057">
    <property type="entry name" value="Homeodomain-like_sf"/>
</dbReference>
<dbReference type="SUPFAM" id="SSF46689">
    <property type="entry name" value="Homeodomain-like"/>
    <property type="match status" value="1"/>
</dbReference>
<evidence type="ECO:0000256" key="1">
    <source>
        <dbReference type="ARBA" id="ARBA00022741"/>
    </source>
</evidence>
<dbReference type="RefSeq" id="WP_170195381.1">
    <property type="nucleotide sequence ID" value="NZ_JABBNB010000017.1"/>
</dbReference>
<proteinExistence type="predicted"/>
<reference evidence="6 7" key="1">
    <citation type="submission" date="2020-04" db="EMBL/GenBank/DDBJ databases">
        <title>Gordonia sp. nov. TBRC 11910.</title>
        <authorList>
            <person name="Suriyachadkun C."/>
        </authorList>
    </citation>
    <scope>NUCLEOTIDE SEQUENCE [LARGE SCALE GENOMIC DNA]</scope>
    <source>
        <strain evidence="6 7">TBRC 11910</strain>
    </source>
</reference>
<evidence type="ECO:0000256" key="2">
    <source>
        <dbReference type="ARBA" id="ARBA00022840"/>
    </source>
</evidence>
<sequence length="557" mass="58398">MIDSAAQPPLRPEIDVSWRRSVVSGLAPDQMPDFTVDEDLGNREALLRAARPVFDVAATELADSDTALILTDNDSRIITLSYGGVQVERNLATIGAVRGSMMGEDVIGTTALGTPVETRSSLTVNGTEHYLEIYKHLSCFGRPIVHPTTHRLEGILCMTAVSEQTHPLFAPMVNRLVADIQARLLDAAQSSHRLVLNAFHAVAHRRGVAVVAIGDDLLLTNTTASNLLDSADIGALRAITSDPSGLIPASMMMMLSSGLIVSISGERINGAHAAAVFVVAPAAAKRDPIPRGAGLSAELFPSNDFQVVAAGSARSLAVLGEPGSGRSAQASDAVGDAAAYRIDVSGRIAAGGEIQVAAAVSTAAASDGVLVVDGAELLGDNDIALLRRVITERRVPVVLTGPPVAELRPAVASVVAMCDEQIATTPLRNQPHRIATLAQHFLTRHADKAKLGAGVVDALAAHEWPANLTELDRVIAAAVDSASSRGSRLLEVSDLPARYRTSSRSASLTVLERMERQGIVDALGECRGNKAHAAKLLGISRSTLYVRLKALGIEPPG</sequence>
<dbReference type="GO" id="GO:0005524">
    <property type="term" value="F:ATP binding"/>
    <property type="evidence" value="ECO:0007669"/>
    <property type="project" value="UniProtKB-KW"/>
</dbReference>
<keyword evidence="3" id="KW-0805">Transcription regulation</keyword>
<dbReference type="Gene3D" id="3.30.450.40">
    <property type="match status" value="1"/>
</dbReference>
<dbReference type="InterPro" id="IPR058031">
    <property type="entry name" value="AAA_lid_NorR"/>
</dbReference>
<dbReference type="Proteomes" id="UP000550729">
    <property type="component" value="Unassembled WGS sequence"/>
</dbReference>
<dbReference type="GO" id="GO:0043565">
    <property type="term" value="F:sequence-specific DNA binding"/>
    <property type="evidence" value="ECO:0007669"/>
    <property type="project" value="InterPro"/>
</dbReference>
<dbReference type="InterPro" id="IPR002078">
    <property type="entry name" value="Sigma_54_int"/>
</dbReference>
<keyword evidence="1" id="KW-0547">Nucleotide-binding</keyword>
<dbReference type="PRINTS" id="PR01590">
    <property type="entry name" value="HTHFIS"/>
</dbReference>
<dbReference type="GO" id="GO:0006355">
    <property type="term" value="P:regulation of DNA-templated transcription"/>
    <property type="evidence" value="ECO:0007669"/>
    <property type="project" value="InterPro"/>
</dbReference>
<dbReference type="InterPro" id="IPR027417">
    <property type="entry name" value="P-loop_NTPase"/>
</dbReference>
<comment type="caution">
    <text evidence="6">The sequence shown here is derived from an EMBL/GenBank/DDBJ whole genome shotgun (WGS) entry which is preliminary data.</text>
</comment>
<dbReference type="Gene3D" id="1.10.8.60">
    <property type="match status" value="1"/>
</dbReference>
<gene>
    <name evidence="6" type="ORF">HH308_16810</name>
</gene>
<dbReference type="AlphaFoldDB" id="A0A848KW33"/>
<dbReference type="PANTHER" id="PTHR32071">
    <property type="entry name" value="TRANSCRIPTIONAL REGULATORY PROTEIN"/>
    <property type="match status" value="1"/>
</dbReference>
<dbReference type="InterPro" id="IPR029016">
    <property type="entry name" value="GAF-like_dom_sf"/>
</dbReference>
<keyword evidence="7" id="KW-1185">Reference proteome</keyword>
<name>A0A848KW33_9ACTN</name>
<accession>A0A848KW33</accession>
<dbReference type="Gene3D" id="1.10.10.60">
    <property type="entry name" value="Homeodomain-like"/>
    <property type="match status" value="1"/>
</dbReference>
<evidence type="ECO:0000313" key="6">
    <source>
        <dbReference type="EMBL" id="NMO02876.1"/>
    </source>
</evidence>
<organism evidence="6 7">
    <name type="scientific">Gordonia asplenii</name>
    <dbReference type="NCBI Taxonomy" id="2725283"/>
    <lineage>
        <taxon>Bacteria</taxon>
        <taxon>Bacillati</taxon>
        <taxon>Actinomycetota</taxon>
        <taxon>Actinomycetes</taxon>
        <taxon>Mycobacteriales</taxon>
        <taxon>Gordoniaceae</taxon>
        <taxon>Gordonia</taxon>
    </lineage>
</organism>
<dbReference type="SUPFAM" id="SSF52540">
    <property type="entry name" value="P-loop containing nucleoside triphosphate hydrolases"/>
    <property type="match status" value="1"/>
</dbReference>
<evidence type="ECO:0000259" key="5">
    <source>
        <dbReference type="PROSITE" id="PS50045"/>
    </source>
</evidence>